<feature type="region of interest" description="Disordered" evidence="1">
    <location>
        <begin position="1"/>
        <end position="44"/>
    </location>
</feature>
<evidence type="ECO:0000256" key="1">
    <source>
        <dbReference type="SAM" id="MobiDB-lite"/>
    </source>
</evidence>
<feature type="transmembrane region" description="Helical" evidence="2">
    <location>
        <begin position="86"/>
        <end position="107"/>
    </location>
</feature>
<evidence type="ECO:0000313" key="4">
    <source>
        <dbReference type="Proteomes" id="UP000578077"/>
    </source>
</evidence>
<feature type="compositionally biased region" description="Pro residues" evidence="1">
    <location>
        <begin position="23"/>
        <end position="33"/>
    </location>
</feature>
<keyword evidence="4" id="KW-1185">Reference proteome</keyword>
<evidence type="ECO:0000256" key="2">
    <source>
        <dbReference type="SAM" id="Phobius"/>
    </source>
</evidence>
<feature type="compositionally biased region" description="Polar residues" evidence="1">
    <location>
        <begin position="1"/>
        <end position="12"/>
    </location>
</feature>
<keyword evidence="2" id="KW-0812">Transmembrane</keyword>
<gene>
    <name evidence="3" type="ORF">HNR25_002867</name>
</gene>
<feature type="compositionally biased region" description="Low complexity" evidence="1">
    <location>
        <begin position="625"/>
        <end position="640"/>
    </location>
</feature>
<sequence length="671" mass="69880">MADPPSGTQPSPTYLGWRYEVPTPDPGPPPQRPSPGDRADPSPEWISAQREDEARTHRPLYAALAVLGGVALLCVPLWPLRVLPGPVVFGALSACAAVALPIAVALVQGRRVTRDRLRLEERRVESERAARERDLRERQEEHARAYEAWQARKRAYEAQPRWYGVRPPDGSRAVVVAGGDDTGWSALVTTVGASALRVGGDLTVVDLSGRGTAAELCALVKRSAVVPRIWVLPADLPRMNLGTNVPADRRARILAALAGAADATTDTGADEALLLGLLEVLGPQSGVAAVIGGLRALSTPPGDPASDDADPDLGPIPAAQRAKLRSRCGGTRAVRERAWKLEARLSPFEGVGRRAAEEPYAQVKVVATDRTLSDAAARAYGTYTAAALSELLEMRATRAPAPARPWQHTIVVAGAEALPAHALDRLGATASAGGAGLVLLFREVDEDAEHRLRGEGSVPVVMRQPTAAAATRMLRVLFGPGGADRERAGPGTAPALRMHRLTEVIGEALRGSVADGYVGDTAEDVTAPVSMRNAAASVAPLDLARHIRTATTWGRTTAQAAGIGGEPPGEPERAEDALSGHRADAHGLCTLPPTAMVVPGADGPVLADANPGILTLPTATLGTVGAAPDAPVPTTAEAEAAGGGRGAARDEPPPNLGPPPERLDWRAAGTT</sequence>
<comment type="caution">
    <text evidence="3">The sequence shown here is derived from an EMBL/GenBank/DDBJ whole genome shotgun (WGS) entry which is preliminary data.</text>
</comment>
<dbReference type="AlphaFoldDB" id="A0A841E7Z3"/>
<dbReference type="Proteomes" id="UP000578077">
    <property type="component" value="Unassembled WGS sequence"/>
</dbReference>
<reference evidence="3 4" key="1">
    <citation type="submission" date="2020-08" db="EMBL/GenBank/DDBJ databases">
        <title>Sequencing the genomes of 1000 actinobacteria strains.</title>
        <authorList>
            <person name="Klenk H.-P."/>
        </authorList>
    </citation>
    <scope>NUCLEOTIDE SEQUENCE [LARGE SCALE GENOMIC DNA]</scope>
    <source>
        <strain evidence="3 4">DSM 44593</strain>
    </source>
</reference>
<feature type="transmembrane region" description="Helical" evidence="2">
    <location>
        <begin position="60"/>
        <end position="80"/>
    </location>
</feature>
<organism evidence="3 4">
    <name type="scientific">Streptomonospora salina</name>
    <dbReference type="NCBI Taxonomy" id="104205"/>
    <lineage>
        <taxon>Bacteria</taxon>
        <taxon>Bacillati</taxon>
        <taxon>Actinomycetota</taxon>
        <taxon>Actinomycetes</taxon>
        <taxon>Streptosporangiales</taxon>
        <taxon>Nocardiopsidaceae</taxon>
        <taxon>Streptomonospora</taxon>
    </lineage>
</organism>
<keyword evidence="2" id="KW-1133">Transmembrane helix</keyword>
<keyword evidence="2" id="KW-0472">Membrane</keyword>
<dbReference type="RefSeq" id="WP_184635820.1">
    <property type="nucleotide sequence ID" value="NZ_BAABKT010000010.1"/>
</dbReference>
<accession>A0A841E7Z3</accession>
<proteinExistence type="predicted"/>
<evidence type="ECO:0000313" key="3">
    <source>
        <dbReference type="EMBL" id="MBB5999116.1"/>
    </source>
</evidence>
<feature type="region of interest" description="Disordered" evidence="1">
    <location>
        <begin position="625"/>
        <end position="671"/>
    </location>
</feature>
<protein>
    <submittedName>
        <fullName evidence="3">Uncharacterized protein</fullName>
    </submittedName>
</protein>
<name>A0A841E7Z3_9ACTN</name>
<dbReference type="EMBL" id="JACHLY010000001">
    <property type="protein sequence ID" value="MBB5999116.1"/>
    <property type="molecule type" value="Genomic_DNA"/>
</dbReference>